<dbReference type="Pfam" id="PF00581">
    <property type="entry name" value="Rhodanese"/>
    <property type="match status" value="1"/>
</dbReference>
<evidence type="ECO:0000313" key="11">
    <source>
        <dbReference type="EMBL" id="RZM76409.1"/>
    </source>
</evidence>
<dbReference type="PANTHER" id="PTHR11601">
    <property type="entry name" value="CYSTEINE DESULFURYLASE FAMILY MEMBER"/>
    <property type="match status" value="1"/>
</dbReference>
<dbReference type="EMBL" id="PPUZ01000049">
    <property type="protein sequence ID" value="RZM76409.1"/>
    <property type="molecule type" value="Genomic_DNA"/>
</dbReference>
<evidence type="ECO:0000256" key="6">
    <source>
        <dbReference type="ARBA" id="ARBA00023004"/>
    </source>
</evidence>
<dbReference type="Gene3D" id="3.40.250.10">
    <property type="entry name" value="Rhodanese-like domain"/>
    <property type="match status" value="1"/>
</dbReference>
<evidence type="ECO:0000256" key="4">
    <source>
        <dbReference type="ARBA" id="ARBA00022723"/>
    </source>
</evidence>
<evidence type="ECO:0000256" key="9">
    <source>
        <dbReference type="RuleBase" id="RU004504"/>
    </source>
</evidence>
<evidence type="ECO:0000256" key="5">
    <source>
        <dbReference type="ARBA" id="ARBA00022898"/>
    </source>
</evidence>
<dbReference type="SUPFAM" id="SSF56281">
    <property type="entry name" value="Metallo-hydrolase/oxidoreductase"/>
    <property type="match status" value="1"/>
</dbReference>
<dbReference type="InterPro" id="IPR000192">
    <property type="entry name" value="Aminotrans_V_dom"/>
</dbReference>
<dbReference type="AlphaFoldDB" id="A0A4Q7E1Y3"/>
<dbReference type="Proteomes" id="UP000292345">
    <property type="component" value="Unassembled WGS sequence"/>
</dbReference>
<name>A0A4Q7E1Y3_9GAMM</name>
<comment type="caution">
    <text evidence="11">The sequence shown here is derived from an EMBL/GenBank/DDBJ whole genome shotgun (WGS) entry which is preliminary data.</text>
</comment>
<evidence type="ECO:0000256" key="8">
    <source>
        <dbReference type="ARBA" id="ARBA00050776"/>
    </source>
</evidence>
<dbReference type="InterPro" id="IPR015424">
    <property type="entry name" value="PyrdxlP-dep_Trfase"/>
</dbReference>
<evidence type="ECO:0000313" key="12">
    <source>
        <dbReference type="Proteomes" id="UP000292345"/>
    </source>
</evidence>
<dbReference type="Gene3D" id="3.60.15.10">
    <property type="entry name" value="Ribonuclease Z/Hydroxyacylglutathione hydrolase-like"/>
    <property type="match status" value="1"/>
</dbReference>
<comment type="cofactor">
    <cofactor evidence="1 9">
        <name>pyridoxal 5'-phosphate</name>
        <dbReference type="ChEBI" id="CHEBI:597326"/>
    </cofactor>
</comment>
<comment type="similarity">
    <text evidence="2">Belongs to the class-V pyridoxal-phosphate-dependent aminotransferase family. NifS/IscS subfamily.</text>
</comment>
<dbReference type="InterPro" id="IPR015421">
    <property type="entry name" value="PyrdxlP-dep_Trfase_major"/>
</dbReference>
<evidence type="ECO:0000256" key="2">
    <source>
        <dbReference type="ARBA" id="ARBA00006490"/>
    </source>
</evidence>
<dbReference type="GO" id="GO:0051536">
    <property type="term" value="F:iron-sulfur cluster binding"/>
    <property type="evidence" value="ECO:0007669"/>
    <property type="project" value="UniProtKB-KW"/>
</dbReference>
<dbReference type="PANTHER" id="PTHR11601:SF34">
    <property type="entry name" value="CYSTEINE DESULFURASE"/>
    <property type="match status" value="1"/>
</dbReference>
<dbReference type="SUPFAM" id="SSF53383">
    <property type="entry name" value="PLP-dependent transferases"/>
    <property type="match status" value="1"/>
</dbReference>
<dbReference type="Pfam" id="PF00266">
    <property type="entry name" value="Aminotran_5"/>
    <property type="match status" value="1"/>
</dbReference>
<evidence type="ECO:0000256" key="3">
    <source>
        <dbReference type="ARBA" id="ARBA00012239"/>
    </source>
</evidence>
<dbReference type="GO" id="GO:0046872">
    <property type="term" value="F:metal ion binding"/>
    <property type="evidence" value="ECO:0007669"/>
    <property type="project" value="UniProtKB-KW"/>
</dbReference>
<gene>
    <name evidence="11" type="ORF">C3B51_17745</name>
</gene>
<keyword evidence="7" id="KW-0411">Iron-sulfur</keyword>
<keyword evidence="4" id="KW-0479">Metal-binding</keyword>
<dbReference type="InterPro" id="IPR036873">
    <property type="entry name" value="Rhodanese-like_dom_sf"/>
</dbReference>
<dbReference type="InterPro" id="IPR020578">
    <property type="entry name" value="Aminotrans_V_PyrdxlP_BS"/>
</dbReference>
<dbReference type="PROSITE" id="PS00595">
    <property type="entry name" value="AA_TRANSFER_CLASS_5"/>
    <property type="match status" value="1"/>
</dbReference>
<dbReference type="CDD" id="cd00158">
    <property type="entry name" value="RHOD"/>
    <property type="match status" value="1"/>
</dbReference>
<dbReference type="Gene3D" id="1.10.260.50">
    <property type="match status" value="1"/>
</dbReference>
<evidence type="ECO:0000256" key="1">
    <source>
        <dbReference type="ARBA" id="ARBA00001933"/>
    </source>
</evidence>
<accession>A0A4Q7E1Y3</accession>
<dbReference type="GO" id="GO:0031071">
    <property type="term" value="F:cysteine desulfurase activity"/>
    <property type="evidence" value="ECO:0007669"/>
    <property type="project" value="UniProtKB-EC"/>
</dbReference>
<comment type="catalytic activity">
    <reaction evidence="8">
        <text>(sulfur carrier)-H + L-cysteine = (sulfur carrier)-SH + L-alanine</text>
        <dbReference type="Rhea" id="RHEA:43892"/>
        <dbReference type="Rhea" id="RHEA-COMP:14737"/>
        <dbReference type="Rhea" id="RHEA-COMP:14739"/>
        <dbReference type="ChEBI" id="CHEBI:29917"/>
        <dbReference type="ChEBI" id="CHEBI:35235"/>
        <dbReference type="ChEBI" id="CHEBI:57972"/>
        <dbReference type="ChEBI" id="CHEBI:64428"/>
        <dbReference type="EC" id="2.8.1.7"/>
    </reaction>
</comment>
<protein>
    <recommendedName>
        <fullName evidence="3">cysteine desulfurase</fullName>
        <ecNumber evidence="3">2.8.1.7</ecNumber>
    </recommendedName>
</protein>
<dbReference type="PROSITE" id="PS50206">
    <property type="entry name" value="RHODANESE_3"/>
    <property type="match status" value="1"/>
</dbReference>
<evidence type="ECO:0000259" key="10">
    <source>
        <dbReference type="PROSITE" id="PS50206"/>
    </source>
</evidence>
<dbReference type="Gene3D" id="3.40.640.10">
    <property type="entry name" value="Type I PLP-dependent aspartate aminotransferase-like (Major domain)"/>
    <property type="match status" value="1"/>
</dbReference>
<dbReference type="InterPro" id="IPR036866">
    <property type="entry name" value="RibonucZ/Hydroxyglut_hydro"/>
</dbReference>
<dbReference type="EC" id="2.8.1.7" evidence="3"/>
<dbReference type="InterPro" id="IPR001763">
    <property type="entry name" value="Rhodanese-like_dom"/>
</dbReference>
<sequence>MIFYIVIKERRVIQSEQDQLIYLDANATTPVLPEIAKVVVHTMQVCFGNPSSAHVTGVQAKHLMEEARNKGREVIGATSGELLFTSGATEGIQTAIVSALSDYVQHHHERYAKPVLMYGATEHKAVPNTLKHWNRLLGLNAEILEIPVDSKGLLDLDFIAEHIEQAVMICTMAANNETGIKQDLGRLEQVIREGNRQTAWMVDCVQALGKLPLELSKTTIDYAPFSGHKLYAPKGIGFLYIRSGSPYTPFIAGGGQESGMRSGTENIPGIAALSTLFDMLLDKENSPFNPVEQLEKHRSMLAEAVETTFKQVTFHHDFALSVPTTLNFSVDHLTSKEVIDLLDAAGIRVSGGSACSSGSSRSFVLDAMNAPDWQSENAIRLSFGPADSEAQIRRACDALKSLKPILENNCLVVSDSTAPEQEACAVGLTQLRHQGACCWLYVTPDKQAVIVDPVPELVPRLQRLLDKQGLACKAVLKTHLSAQASDAVNLLAHNLISDEAFDEFGWPMDCAEGLLQGTLLKLPDIESEIENRCYLLMQGEDVSACFAGKLLLPQGLGDSEGSSVRAGAMAETLLRLNEMLDDDSLICSALDYQQCFAINWHAQVQISPLLGRLLNGACSTAEFVDQKVSIDSDASTFRERFLDALMDAAVPAVKALNRSAAQDWLACHKGVIIDCREPYESDVSRRGITDLFGDLATGRVLNIPLSRMTDVLRNGALDPSQHYLLVCRTGNRSMQAGHTLALLGFDRVANLQGGLALN</sequence>
<evidence type="ECO:0000256" key="7">
    <source>
        <dbReference type="ARBA" id="ARBA00023014"/>
    </source>
</evidence>
<feature type="domain" description="Rhodanese" evidence="10">
    <location>
        <begin position="666"/>
        <end position="755"/>
    </location>
</feature>
<dbReference type="Gene3D" id="3.90.1150.10">
    <property type="entry name" value="Aspartate Aminotransferase, domain 1"/>
    <property type="match status" value="1"/>
</dbReference>
<keyword evidence="5" id="KW-0663">Pyridoxal phosphate</keyword>
<dbReference type="RefSeq" id="WP_130245905.1">
    <property type="nucleotide sequence ID" value="NZ_PPUZ01000049.1"/>
</dbReference>
<keyword evidence="6" id="KW-0408">Iron</keyword>
<reference evidence="11 12" key="1">
    <citation type="submission" date="2018-01" db="EMBL/GenBank/DDBJ databases">
        <title>Co-occurrence of chitin degradation, pigmentation and bioactivity in marine Pseudoalteromonas.</title>
        <authorList>
            <person name="Paulsen S."/>
            <person name="Gram L."/>
            <person name="Machado H."/>
        </authorList>
    </citation>
    <scope>NUCLEOTIDE SEQUENCE [LARGE SCALE GENOMIC DNA]</scope>
    <source>
        <strain evidence="11 12">S1946</strain>
    </source>
</reference>
<organism evidence="11 12">
    <name type="scientific">Pseudoalteromonas rubra</name>
    <dbReference type="NCBI Taxonomy" id="43658"/>
    <lineage>
        <taxon>Bacteria</taxon>
        <taxon>Pseudomonadati</taxon>
        <taxon>Pseudomonadota</taxon>
        <taxon>Gammaproteobacteria</taxon>
        <taxon>Alteromonadales</taxon>
        <taxon>Pseudoalteromonadaceae</taxon>
        <taxon>Pseudoalteromonas</taxon>
    </lineage>
</organism>
<proteinExistence type="inferred from homology"/>
<dbReference type="InterPro" id="IPR015422">
    <property type="entry name" value="PyrdxlP-dep_Trfase_small"/>
</dbReference>
<dbReference type="SUPFAM" id="SSF52821">
    <property type="entry name" value="Rhodanese/Cell cycle control phosphatase"/>
    <property type="match status" value="1"/>
</dbReference>